<sequence length="347" mass="39191">MSKLNFYWLLSVLVFAMSCSEGKHKETSKTKLKALIIDGQNNHYMWPKSSRMMASYLEQTALFEVDFKHTDSLWLGIKYNPNRAGTLTKYIHEFPVDSAEHIIAAEPPEKSNFTLDFSPYDLVVLNLGLMAAEWPENTKSNFEEYMEQGGGLLVVHAANNAWGQWDAYNKMIGMGAWGGRDSTSGPYVFYNDEGEIEKDAAKGVAGSHGLEHEYLITSREPEHPIMKGLPQNWLHTKDELYDRMRGPFEHATILATAYSDSVENQQPWEPVLKGSGRHVPTLMAINYGKGRIFHTTLGHFDYAMECVGFITTFQRGAEWAATGEVTQAIPDDFPSADQSSSRSWKRE</sequence>
<protein>
    <submittedName>
        <fullName evidence="2">ThuA domain-containing protein</fullName>
    </submittedName>
</protein>
<dbReference type="Pfam" id="PF06283">
    <property type="entry name" value="ThuA"/>
    <property type="match status" value="1"/>
</dbReference>
<dbReference type="SUPFAM" id="SSF52317">
    <property type="entry name" value="Class I glutamine amidotransferase-like"/>
    <property type="match status" value="1"/>
</dbReference>
<evidence type="ECO:0000313" key="2">
    <source>
        <dbReference type="EMBL" id="MBL0765063.1"/>
    </source>
</evidence>
<dbReference type="PANTHER" id="PTHR40469">
    <property type="entry name" value="SECRETED GLYCOSYL HYDROLASE"/>
    <property type="match status" value="1"/>
</dbReference>
<evidence type="ECO:0000259" key="1">
    <source>
        <dbReference type="Pfam" id="PF06283"/>
    </source>
</evidence>
<accession>A0A937DGR3</accession>
<dbReference type="Proteomes" id="UP000642920">
    <property type="component" value="Unassembled WGS sequence"/>
</dbReference>
<dbReference type="AlphaFoldDB" id="A0A937DGR3"/>
<dbReference type="Gene3D" id="3.40.50.880">
    <property type="match status" value="1"/>
</dbReference>
<reference evidence="2" key="1">
    <citation type="submission" date="2021-01" db="EMBL/GenBank/DDBJ databases">
        <title>Marivirga sp. nov., isolated from intertidal surface sediments.</title>
        <authorList>
            <person name="Zhang M."/>
        </authorList>
    </citation>
    <scope>NUCLEOTIDE SEQUENCE</scope>
    <source>
        <strain evidence="2">SM1354</strain>
    </source>
</reference>
<gene>
    <name evidence="2" type="ORF">JKP34_07365</name>
</gene>
<dbReference type="RefSeq" id="WP_201919215.1">
    <property type="nucleotide sequence ID" value="NZ_JAERQG010000001.1"/>
</dbReference>
<proteinExistence type="predicted"/>
<dbReference type="InterPro" id="IPR029062">
    <property type="entry name" value="Class_I_gatase-like"/>
</dbReference>
<dbReference type="InterPro" id="IPR029010">
    <property type="entry name" value="ThuA-like"/>
</dbReference>
<keyword evidence="3" id="KW-1185">Reference proteome</keyword>
<dbReference type="PANTHER" id="PTHR40469:SF2">
    <property type="entry name" value="GALACTOSE-BINDING DOMAIN-LIKE SUPERFAMILY PROTEIN"/>
    <property type="match status" value="1"/>
</dbReference>
<dbReference type="PROSITE" id="PS51257">
    <property type="entry name" value="PROKAR_LIPOPROTEIN"/>
    <property type="match status" value="1"/>
</dbReference>
<feature type="domain" description="ThuA-like" evidence="1">
    <location>
        <begin position="113"/>
        <end position="320"/>
    </location>
</feature>
<dbReference type="EMBL" id="JAERQG010000001">
    <property type="protein sequence ID" value="MBL0765063.1"/>
    <property type="molecule type" value="Genomic_DNA"/>
</dbReference>
<evidence type="ECO:0000313" key="3">
    <source>
        <dbReference type="Proteomes" id="UP000642920"/>
    </source>
</evidence>
<organism evidence="2 3">
    <name type="scientific">Marivirga atlantica</name>
    <dbReference type="NCBI Taxonomy" id="1548457"/>
    <lineage>
        <taxon>Bacteria</taxon>
        <taxon>Pseudomonadati</taxon>
        <taxon>Bacteroidota</taxon>
        <taxon>Cytophagia</taxon>
        <taxon>Cytophagales</taxon>
        <taxon>Marivirgaceae</taxon>
        <taxon>Marivirga</taxon>
    </lineage>
</organism>
<comment type="caution">
    <text evidence="2">The sequence shown here is derived from an EMBL/GenBank/DDBJ whole genome shotgun (WGS) entry which is preliminary data.</text>
</comment>
<name>A0A937DGR3_9BACT</name>